<name>A0A5S9IKA1_UABAM</name>
<dbReference type="RefSeq" id="WP_151967309.1">
    <property type="nucleotide sequence ID" value="NZ_AP019860.1"/>
</dbReference>
<dbReference type="InterPro" id="IPR036894">
    <property type="entry name" value="YbaB-like_sf"/>
</dbReference>
<comment type="similarity">
    <text evidence="2">Belongs to the YbaB/EbfC family.</text>
</comment>
<dbReference type="AlphaFoldDB" id="A0A5S9IKA1"/>
<evidence type="ECO:0000256" key="2">
    <source>
        <dbReference type="HAMAP-Rule" id="MF_00274"/>
    </source>
</evidence>
<comment type="subcellular location">
    <subcellularLocation>
        <location evidence="2">Cytoplasm</location>
        <location evidence="2">Nucleoid</location>
    </subcellularLocation>
</comment>
<dbReference type="PANTHER" id="PTHR33449:SF1">
    <property type="entry name" value="NUCLEOID-ASSOCIATED PROTEIN YBAB"/>
    <property type="match status" value="1"/>
</dbReference>
<proteinExistence type="inferred from homology"/>
<evidence type="ECO:0000256" key="1">
    <source>
        <dbReference type="ARBA" id="ARBA00023125"/>
    </source>
</evidence>
<evidence type="ECO:0000313" key="4">
    <source>
        <dbReference type="Proteomes" id="UP000326354"/>
    </source>
</evidence>
<dbReference type="Pfam" id="PF02575">
    <property type="entry name" value="YbaB_DNA_bd"/>
    <property type="match status" value="1"/>
</dbReference>
<comment type="function">
    <text evidence="2">Binds to DNA and alters its conformation. May be involved in regulation of gene expression, nucleoid organization and DNA protection.</text>
</comment>
<dbReference type="GO" id="GO:0043590">
    <property type="term" value="C:bacterial nucleoid"/>
    <property type="evidence" value="ECO:0007669"/>
    <property type="project" value="UniProtKB-UniRule"/>
</dbReference>
<dbReference type="NCBIfam" id="TIGR00103">
    <property type="entry name" value="DNA_YbaB_EbfC"/>
    <property type="match status" value="1"/>
</dbReference>
<reference evidence="3 4" key="1">
    <citation type="submission" date="2019-08" db="EMBL/GenBank/DDBJ databases">
        <title>Complete genome sequence of Candidatus Uab amorphum.</title>
        <authorList>
            <person name="Shiratori T."/>
            <person name="Suzuki S."/>
            <person name="Kakizawa Y."/>
            <person name="Ishida K."/>
        </authorList>
    </citation>
    <scope>NUCLEOTIDE SEQUENCE [LARGE SCALE GENOMIC DNA]</scope>
    <source>
        <strain evidence="3 4">SRT547</strain>
    </source>
</reference>
<keyword evidence="4" id="KW-1185">Reference proteome</keyword>
<dbReference type="SUPFAM" id="SSF82607">
    <property type="entry name" value="YbaB-like"/>
    <property type="match status" value="1"/>
</dbReference>
<dbReference type="PANTHER" id="PTHR33449">
    <property type="entry name" value="NUCLEOID-ASSOCIATED PROTEIN YBAB"/>
    <property type="match status" value="1"/>
</dbReference>
<dbReference type="EMBL" id="AP019860">
    <property type="protein sequence ID" value="BBM83091.1"/>
    <property type="molecule type" value="Genomic_DNA"/>
</dbReference>
<dbReference type="OrthoDB" id="288497at2"/>
<dbReference type="Proteomes" id="UP000326354">
    <property type="component" value="Chromosome"/>
</dbReference>
<dbReference type="InterPro" id="IPR004401">
    <property type="entry name" value="YbaB/EbfC"/>
</dbReference>
<comment type="subunit">
    <text evidence="2">Homodimer.</text>
</comment>
<organism evidence="3 4">
    <name type="scientific">Uabimicrobium amorphum</name>
    <dbReference type="NCBI Taxonomy" id="2596890"/>
    <lineage>
        <taxon>Bacteria</taxon>
        <taxon>Pseudomonadati</taxon>
        <taxon>Planctomycetota</taxon>
        <taxon>Candidatus Uabimicrobiia</taxon>
        <taxon>Candidatus Uabimicrobiales</taxon>
        <taxon>Candidatus Uabimicrobiaceae</taxon>
        <taxon>Candidatus Uabimicrobium</taxon>
    </lineage>
</organism>
<keyword evidence="1 2" id="KW-0238">DNA-binding</keyword>
<sequence>MFGNMFEQMQKAQQEMMKIQSELKNKTVEASVGGGKVIATANGNQQIVKVHIDPELMAEDPEFLEDMIVAAVNQALEKSKNLFQKEMSQLTNGLDVNNIMKMFQK</sequence>
<protein>
    <recommendedName>
        <fullName evidence="2">Nucleoid-associated protein UABAM_01441</fullName>
    </recommendedName>
</protein>
<dbReference type="Gene3D" id="3.30.1310.10">
    <property type="entry name" value="Nucleoid-associated protein YbaB-like domain"/>
    <property type="match status" value="1"/>
</dbReference>
<dbReference type="KEGG" id="uam:UABAM_01441"/>
<evidence type="ECO:0000313" key="3">
    <source>
        <dbReference type="EMBL" id="BBM83091.1"/>
    </source>
</evidence>
<dbReference type="PIRSF" id="PIRSF004555">
    <property type="entry name" value="UCP004555"/>
    <property type="match status" value="1"/>
</dbReference>
<dbReference type="GO" id="GO:0003677">
    <property type="term" value="F:DNA binding"/>
    <property type="evidence" value="ECO:0007669"/>
    <property type="project" value="UniProtKB-UniRule"/>
</dbReference>
<dbReference type="HAMAP" id="MF_00274">
    <property type="entry name" value="DNA_YbaB_EbfC"/>
    <property type="match status" value="1"/>
</dbReference>
<gene>
    <name evidence="3" type="ORF">UABAM_01441</name>
</gene>
<accession>A0A5S9IKA1</accession>
<dbReference type="GO" id="GO:0005829">
    <property type="term" value="C:cytosol"/>
    <property type="evidence" value="ECO:0007669"/>
    <property type="project" value="TreeGrafter"/>
</dbReference>
<keyword evidence="2" id="KW-0963">Cytoplasm</keyword>